<dbReference type="EMBL" id="JBHSGU010000002">
    <property type="protein sequence ID" value="MFC4699528.1"/>
    <property type="molecule type" value="Genomic_DNA"/>
</dbReference>
<dbReference type="RefSeq" id="WP_382406270.1">
    <property type="nucleotide sequence ID" value="NZ_JBHSGU010000002.1"/>
</dbReference>
<protein>
    <recommendedName>
        <fullName evidence="3">Lipoprotein</fullName>
    </recommendedName>
</protein>
<accession>A0ABV9LVR1</accession>
<proteinExistence type="predicted"/>
<evidence type="ECO:0008006" key="3">
    <source>
        <dbReference type="Google" id="ProtNLM"/>
    </source>
</evidence>
<name>A0ABV9LVR1_9ALTE</name>
<gene>
    <name evidence="1" type="ORF">ACFO4O_05080</name>
</gene>
<organism evidence="1 2">
    <name type="scientific">Glaciecola siphonariae</name>
    <dbReference type="NCBI Taxonomy" id="521012"/>
    <lineage>
        <taxon>Bacteria</taxon>
        <taxon>Pseudomonadati</taxon>
        <taxon>Pseudomonadota</taxon>
        <taxon>Gammaproteobacteria</taxon>
        <taxon>Alteromonadales</taxon>
        <taxon>Alteromonadaceae</taxon>
        <taxon>Glaciecola</taxon>
    </lineage>
</organism>
<evidence type="ECO:0000313" key="2">
    <source>
        <dbReference type="Proteomes" id="UP001595897"/>
    </source>
</evidence>
<keyword evidence="2" id="KW-1185">Reference proteome</keyword>
<dbReference type="PROSITE" id="PS51257">
    <property type="entry name" value="PROKAR_LIPOPROTEIN"/>
    <property type="match status" value="1"/>
</dbReference>
<dbReference type="Proteomes" id="UP001595897">
    <property type="component" value="Unassembled WGS sequence"/>
</dbReference>
<reference evidence="2" key="1">
    <citation type="journal article" date="2019" name="Int. J. Syst. Evol. Microbiol.">
        <title>The Global Catalogue of Microorganisms (GCM) 10K type strain sequencing project: providing services to taxonomists for standard genome sequencing and annotation.</title>
        <authorList>
            <consortium name="The Broad Institute Genomics Platform"/>
            <consortium name="The Broad Institute Genome Sequencing Center for Infectious Disease"/>
            <person name="Wu L."/>
            <person name="Ma J."/>
        </authorList>
    </citation>
    <scope>NUCLEOTIDE SEQUENCE [LARGE SCALE GENOMIC DNA]</scope>
    <source>
        <strain evidence="2">KACC 12507</strain>
    </source>
</reference>
<comment type="caution">
    <text evidence="1">The sequence shown here is derived from an EMBL/GenBank/DDBJ whole genome shotgun (WGS) entry which is preliminary data.</text>
</comment>
<evidence type="ECO:0000313" key="1">
    <source>
        <dbReference type="EMBL" id="MFC4699528.1"/>
    </source>
</evidence>
<sequence length="200" mass="22373">MGLISKLRFTHNGFYIAKRSLLVGVFCLLSACSKPSTEPHETSSQAQAASEVQPLLSLNELLSADDVKLALAQASLAQDQEALVMWQSRLIDAGEQVNLKSSEMNLLKGEQGLVFLSFQGMKTNYQNDFEKAFFEFGDVDQVYARYPAFESLHQQSKELVEKRDALIDTAARSLQDEGLTQEQAMQQARSQWQKMMAASR</sequence>